<dbReference type="AlphaFoldDB" id="A0AA38MKS1"/>
<evidence type="ECO:0000259" key="4">
    <source>
        <dbReference type="Pfam" id="PF12012"/>
    </source>
</evidence>
<evidence type="ECO:0000256" key="1">
    <source>
        <dbReference type="ARBA" id="ARBA00022499"/>
    </source>
</evidence>
<proteinExistence type="predicted"/>
<gene>
    <name evidence="5" type="ORF">Zmor_011241</name>
</gene>
<feature type="domain" description="ZMYM2-like/QRICH1 C-terminal" evidence="4">
    <location>
        <begin position="51"/>
        <end position="118"/>
    </location>
</feature>
<dbReference type="Pfam" id="PF12012">
    <property type="entry name" value="DUF3504"/>
    <property type="match status" value="1"/>
</dbReference>
<comment type="caution">
    <text evidence="5">The sequence shown here is derived from an EMBL/GenBank/DDBJ whole genome shotgun (WGS) entry which is preliminary data.</text>
</comment>
<evidence type="ECO:0000256" key="2">
    <source>
        <dbReference type="ARBA" id="ARBA00022553"/>
    </source>
</evidence>
<keyword evidence="2" id="KW-0597">Phosphoprotein</keyword>
<evidence type="ECO:0000313" key="5">
    <source>
        <dbReference type="EMBL" id="KAJ3659557.1"/>
    </source>
</evidence>
<keyword evidence="3" id="KW-0832">Ubl conjugation</keyword>
<evidence type="ECO:0000256" key="3">
    <source>
        <dbReference type="ARBA" id="ARBA00022843"/>
    </source>
</evidence>
<sequence>MTKRWRDGEASSCKTNYFREETDNSSIPTGRMEYNPLISKTAQGGAKNLCETKYLTSNTSNPDQCPVRLYKKMIIKRPSHVTTDRLFLTANHGWNRNNSRGWYKNCSLGPNEIAKGLRSAAQSMVPSSKNFPTSLWVTAISQLSKQGVGEAQLIKMSRHSNVNSIKPYLQLDQIPHQQMSVSILYSFMVCANICISGTASPRSSYLQPQTNDRGRDRTERILQTEEQILECDEKEPDISTRRFAAEIGVLQFVVHHTLKEQGHIHTMFKECKVWSPLIVHVM</sequence>
<organism evidence="5 6">
    <name type="scientific">Zophobas morio</name>
    <dbReference type="NCBI Taxonomy" id="2755281"/>
    <lineage>
        <taxon>Eukaryota</taxon>
        <taxon>Metazoa</taxon>
        <taxon>Ecdysozoa</taxon>
        <taxon>Arthropoda</taxon>
        <taxon>Hexapoda</taxon>
        <taxon>Insecta</taxon>
        <taxon>Pterygota</taxon>
        <taxon>Neoptera</taxon>
        <taxon>Endopterygota</taxon>
        <taxon>Coleoptera</taxon>
        <taxon>Polyphaga</taxon>
        <taxon>Cucujiformia</taxon>
        <taxon>Tenebrionidae</taxon>
        <taxon>Zophobas</taxon>
    </lineage>
</organism>
<reference evidence="5" key="1">
    <citation type="journal article" date="2023" name="G3 (Bethesda)">
        <title>Whole genome assemblies of Zophobas morio and Tenebrio molitor.</title>
        <authorList>
            <person name="Kaur S."/>
            <person name="Stinson S.A."/>
            <person name="diCenzo G.C."/>
        </authorList>
    </citation>
    <scope>NUCLEOTIDE SEQUENCE</scope>
    <source>
        <strain evidence="5">QUZm001</strain>
    </source>
</reference>
<keyword evidence="1" id="KW-1017">Isopeptide bond</keyword>
<name>A0AA38MKS1_9CUCU</name>
<dbReference type="InterPro" id="IPR021893">
    <property type="entry name" value="ZMYM2-like_C"/>
</dbReference>
<evidence type="ECO:0000313" key="6">
    <source>
        <dbReference type="Proteomes" id="UP001168821"/>
    </source>
</evidence>
<dbReference type="Proteomes" id="UP001168821">
    <property type="component" value="Unassembled WGS sequence"/>
</dbReference>
<accession>A0AA38MKS1</accession>
<protein>
    <recommendedName>
        <fullName evidence="4">ZMYM2-like/QRICH1 C-terminal domain-containing protein</fullName>
    </recommendedName>
</protein>
<dbReference type="EMBL" id="JALNTZ010000003">
    <property type="protein sequence ID" value="KAJ3659557.1"/>
    <property type="molecule type" value="Genomic_DNA"/>
</dbReference>
<keyword evidence="6" id="KW-1185">Reference proteome</keyword>